<protein>
    <submittedName>
        <fullName evidence="1">Uncharacterized protein</fullName>
    </submittedName>
</protein>
<proteinExistence type="predicted"/>
<dbReference type="Proteomes" id="UP000006695">
    <property type="component" value="Chromosome"/>
</dbReference>
<dbReference type="EMBL" id="CP000698">
    <property type="protein sequence ID" value="ABQ24808.1"/>
    <property type="molecule type" value="Genomic_DNA"/>
</dbReference>
<sequence length="76" mass="8594">MYAVEFRAKVKNGIIELPKKFKDSITDTVKVIILKEDATAHEAGKKAGPDMIERLLASPLEIKGFHPLKRDEIYAR</sequence>
<organism evidence="1 2">
    <name type="scientific">Geotalea uraniireducens (strain Rf4)</name>
    <name type="common">Geobacter uraniireducens</name>
    <dbReference type="NCBI Taxonomy" id="351605"/>
    <lineage>
        <taxon>Bacteria</taxon>
        <taxon>Pseudomonadati</taxon>
        <taxon>Thermodesulfobacteriota</taxon>
        <taxon>Desulfuromonadia</taxon>
        <taxon>Geobacterales</taxon>
        <taxon>Geobacteraceae</taxon>
        <taxon>Geotalea</taxon>
    </lineage>
</organism>
<dbReference type="HOGENOM" id="CLU_193598_1_0_7"/>
<dbReference type="KEGG" id="gur:Gura_0596"/>
<dbReference type="OrthoDB" id="166349at2"/>
<evidence type="ECO:0000313" key="2">
    <source>
        <dbReference type="Proteomes" id="UP000006695"/>
    </source>
</evidence>
<accession>A5GC86</accession>
<reference evidence="1 2" key="1">
    <citation type="submission" date="2007-05" db="EMBL/GenBank/DDBJ databases">
        <title>Complete sequence of Geobacter uraniireducens Rf4.</title>
        <authorList>
            <consortium name="US DOE Joint Genome Institute"/>
            <person name="Copeland A."/>
            <person name="Lucas S."/>
            <person name="Lapidus A."/>
            <person name="Barry K."/>
            <person name="Detter J.C."/>
            <person name="Glavina del Rio T."/>
            <person name="Hammon N."/>
            <person name="Israni S."/>
            <person name="Dalin E."/>
            <person name="Tice H."/>
            <person name="Pitluck S."/>
            <person name="Chertkov O."/>
            <person name="Brettin T."/>
            <person name="Bruce D."/>
            <person name="Han C."/>
            <person name="Schmutz J."/>
            <person name="Larimer F."/>
            <person name="Land M."/>
            <person name="Hauser L."/>
            <person name="Kyrpides N."/>
            <person name="Mikhailova N."/>
            <person name="Shelobolina E."/>
            <person name="Aklujkar M."/>
            <person name="Lovley D."/>
            <person name="Richardson P."/>
        </authorList>
    </citation>
    <scope>NUCLEOTIDE SEQUENCE [LARGE SCALE GENOMIC DNA]</scope>
    <source>
        <strain evidence="2">ATCC BAA-1134 / JCM 13001 / Rf4</strain>
    </source>
</reference>
<dbReference type="AlphaFoldDB" id="A5GC86"/>
<dbReference type="RefSeq" id="WP_011937533.1">
    <property type="nucleotide sequence ID" value="NC_009483.1"/>
</dbReference>
<keyword evidence="2" id="KW-1185">Reference proteome</keyword>
<evidence type="ECO:0000313" key="1">
    <source>
        <dbReference type="EMBL" id="ABQ24808.1"/>
    </source>
</evidence>
<gene>
    <name evidence="1" type="ordered locus">Gura_0596</name>
</gene>
<name>A5GC86_GEOUR</name>